<dbReference type="Pfam" id="PF00404">
    <property type="entry name" value="Dockerin_1"/>
    <property type="match status" value="1"/>
</dbReference>
<feature type="signal peptide" evidence="2">
    <location>
        <begin position="1"/>
        <end position="22"/>
    </location>
</feature>
<dbReference type="InterPro" id="IPR002105">
    <property type="entry name" value="Dockerin_1_rpt"/>
</dbReference>
<dbReference type="Pfam" id="PF07819">
    <property type="entry name" value="PGAP1"/>
    <property type="match status" value="1"/>
</dbReference>
<dbReference type="GO" id="GO:0004553">
    <property type="term" value="F:hydrolase activity, hydrolyzing O-glycosyl compounds"/>
    <property type="evidence" value="ECO:0007669"/>
    <property type="project" value="InterPro"/>
</dbReference>
<dbReference type="KEGG" id="pbp:STSP1_00961"/>
<evidence type="ECO:0000313" key="5">
    <source>
        <dbReference type="Proteomes" id="UP000193334"/>
    </source>
</evidence>
<dbReference type="AlphaFoldDB" id="A0A1W6LLA6"/>
<dbReference type="RefSeq" id="WP_226997515.1">
    <property type="nucleotide sequence ID" value="NZ_CP021023.1"/>
</dbReference>
<dbReference type="GO" id="GO:0016788">
    <property type="term" value="F:hydrolase activity, acting on ester bonds"/>
    <property type="evidence" value="ECO:0007669"/>
    <property type="project" value="InterPro"/>
</dbReference>
<feature type="compositionally biased region" description="Basic and acidic residues" evidence="1">
    <location>
        <begin position="874"/>
        <end position="891"/>
    </location>
</feature>
<dbReference type="STRING" id="1941349.STSP1_00961"/>
<dbReference type="GO" id="GO:0000272">
    <property type="term" value="P:polysaccharide catabolic process"/>
    <property type="evidence" value="ECO:0007669"/>
    <property type="project" value="InterPro"/>
</dbReference>
<dbReference type="NCBIfam" id="NF041940">
    <property type="entry name" value="choice_anch_X"/>
    <property type="match status" value="1"/>
</dbReference>
<feature type="region of interest" description="Disordered" evidence="1">
    <location>
        <begin position="874"/>
        <end position="893"/>
    </location>
</feature>
<evidence type="ECO:0000313" key="4">
    <source>
        <dbReference type="EMBL" id="ARN56578.1"/>
    </source>
</evidence>
<keyword evidence="5" id="KW-1185">Reference proteome</keyword>
<evidence type="ECO:0000256" key="1">
    <source>
        <dbReference type="SAM" id="MobiDB-lite"/>
    </source>
</evidence>
<dbReference type="InterPro" id="IPR029058">
    <property type="entry name" value="AB_hydrolase_fold"/>
</dbReference>
<dbReference type="EMBL" id="CP021023">
    <property type="protein sequence ID" value="ARN56578.1"/>
    <property type="molecule type" value="Genomic_DNA"/>
</dbReference>
<proteinExistence type="predicted"/>
<protein>
    <submittedName>
        <fullName evidence="4">PGAP1-like protein</fullName>
    </submittedName>
</protein>
<dbReference type="Gene3D" id="1.10.1330.10">
    <property type="entry name" value="Dockerin domain"/>
    <property type="match status" value="1"/>
</dbReference>
<reference evidence="5" key="1">
    <citation type="submission" date="2017-04" db="EMBL/GenBank/DDBJ databases">
        <title>Comparative genomics and description of representatives of a novel lineage of planctomycetes thriving in anoxic sediments.</title>
        <authorList>
            <person name="Spring S."/>
            <person name="Bunk B."/>
            <person name="Sproer C."/>
        </authorList>
    </citation>
    <scope>NUCLEOTIDE SEQUENCE [LARGE SCALE GENOMIC DNA]</scope>
    <source>
        <strain evidence="5">ST-PulAB-D4</strain>
    </source>
</reference>
<dbReference type="SUPFAM" id="SSF53474">
    <property type="entry name" value="alpha/beta-Hydrolases"/>
    <property type="match status" value="1"/>
</dbReference>
<feature type="domain" description="GPI inositol-deacylase PGAP1-like alpha/beta" evidence="3">
    <location>
        <begin position="217"/>
        <end position="268"/>
    </location>
</feature>
<accession>A0A1W6LLA6</accession>
<sequence length="960" mass="105827" precursor="true">MKSGKLYFCLFISACFASNVFALMGYGDSNIFTIDNRNLTQVGYGDSNIFTINNRNAITVSATNNWDGTVTVESLSCVNSELFRKDIRAGTKVSLGEFDGGTYEDKLELSQLNKPYKYVLQEDVFNGDTIAASKEVTPEIIMVLVRGYAGNPVSDGIDESYWESEEDEQEKGLVASVKEWFDEEDKRITCWDASKVLHGKKTIDWNYKKLKDFIEQKISDSGLSEDVKIHLFGHSMGGLISRKYACKNESQVLKIFCAQTPHTGSPLGDIASIAEVSSAATYSNFGIFWDINEASLCLTTSYLNGFNDEYKSETPIYSTYSSNYKSVQNSFFLKCGHSLIETLKETSKASLYSGFYPYSSDSDGCVPENSAKGNIFSYSYITFNLKKKEVDISDFFNSGLDHKSCHKHPKVLNQVIRWLGYDAPYVTLEAESLKPMEEQTPQYYVKGFNGTFSSSQPVSESFVLSGSSKAMIQGFGTDPNAVYDLSLQTPAGQTITKDNTNSDVSYTTDNGNIFYEIANPEPGQWTVNLSTSTSETQKYGINIFENEFLSLNLFVQNWCNTGETVDIIAELRDNSGNITGASLETEVILPDGSLESVALLDDGSGADETSNDGVFSGAYTVGSQTGEYNVLCKASDGTAYERTSYASFNVSEPSVSIDGDITDSGIDKDANGFFDCLRFDVPVEVYKSGEYRLTGNVKDCNDVIIAEINSGAISLDNGQGIISAEVSSERITDAGINGPYKFMFGEIISVSDGLTVADFDSYITAKYLLSDFEPKDTDEDGVPDSVELSVGTEINDPDSDNDGATDLEEIGYGGERLAYEPEQDSNPLEKDTDEDQMADGYEIRYGLNPLVDDTEGDIDVDGLTNIEEYQLHTRPDKIDTDDDGRNDKWETDNGADPLVFEEYSIIECDINLDGKVDITDLTILMEEWLCESEESISDVAPENGDGQVNILDFASFANYW</sequence>
<organism evidence="4 5">
    <name type="scientific">Sedimentisphaera salicampi</name>
    <dbReference type="NCBI Taxonomy" id="1941349"/>
    <lineage>
        <taxon>Bacteria</taxon>
        <taxon>Pseudomonadati</taxon>
        <taxon>Planctomycetota</taxon>
        <taxon>Phycisphaerae</taxon>
        <taxon>Sedimentisphaerales</taxon>
        <taxon>Sedimentisphaeraceae</taxon>
        <taxon>Sedimentisphaera</taxon>
    </lineage>
</organism>
<evidence type="ECO:0000256" key="2">
    <source>
        <dbReference type="SAM" id="SignalP"/>
    </source>
</evidence>
<dbReference type="SUPFAM" id="SSF63446">
    <property type="entry name" value="Type I dockerin domain"/>
    <property type="match status" value="1"/>
</dbReference>
<name>A0A1W6LLA6_9BACT</name>
<gene>
    <name evidence="4" type="ORF">STSP1_00961</name>
</gene>
<feature type="chain" id="PRO_5012235881" evidence="2">
    <location>
        <begin position="23"/>
        <end position="960"/>
    </location>
</feature>
<dbReference type="InterPro" id="IPR036439">
    <property type="entry name" value="Dockerin_dom_sf"/>
</dbReference>
<dbReference type="Proteomes" id="UP000193334">
    <property type="component" value="Chromosome"/>
</dbReference>
<evidence type="ECO:0000259" key="3">
    <source>
        <dbReference type="Pfam" id="PF07819"/>
    </source>
</evidence>
<dbReference type="InterPro" id="IPR012908">
    <property type="entry name" value="PGAP1-ab_dom-like"/>
</dbReference>
<dbReference type="Gene3D" id="3.40.50.1820">
    <property type="entry name" value="alpha/beta hydrolase"/>
    <property type="match status" value="1"/>
</dbReference>
<keyword evidence="2" id="KW-0732">Signal</keyword>